<dbReference type="RefSeq" id="WP_101433836.1">
    <property type="nucleotide sequence ID" value="NZ_PJMY01000001.1"/>
</dbReference>
<protein>
    <submittedName>
        <fullName evidence="2">TetR family transcriptional regulator</fullName>
    </submittedName>
</protein>
<evidence type="ECO:0000313" key="2">
    <source>
        <dbReference type="EMBL" id="PKW00122.1"/>
    </source>
</evidence>
<dbReference type="InterPro" id="IPR041485">
    <property type="entry name" value="TetR_C_36"/>
</dbReference>
<sequence>MSSSGRDAALRVALKTFNAGQRVEVNDLAAVLGVNRVTIYRWLGNRDTILAEVVWGLGERTMRNAYAAAAGSGGTRIANAVSTFVRQTLGHAGMRYFLKNETETALRVLTRSEQSFQLRLVALVEELMTIEQDAGALNTGDLGVHDLAYLCVRVAESFVYTDAITGEPPDPDRAERALHYLLR</sequence>
<keyword evidence="3" id="KW-1185">Reference proteome</keyword>
<dbReference type="Proteomes" id="UP000233750">
    <property type="component" value="Unassembled WGS sequence"/>
</dbReference>
<dbReference type="EMBL" id="PJMY01000001">
    <property type="protein sequence ID" value="PKW00122.1"/>
    <property type="molecule type" value="Genomic_DNA"/>
</dbReference>
<comment type="caution">
    <text evidence="2">The sequence shown here is derived from an EMBL/GenBank/DDBJ whole genome shotgun (WGS) entry which is preliminary data.</text>
</comment>
<dbReference type="SUPFAM" id="SSF46689">
    <property type="entry name" value="Homeodomain-like"/>
    <property type="match status" value="1"/>
</dbReference>
<proteinExistence type="predicted"/>
<dbReference type="AlphaFoldDB" id="A0A2N3X1W9"/>
<evidence type="ECO:0000259" key="1">
    <source>
        <dbReference type="Pfam" id="PF18598"/>
    </source>
</evidence>
<gene>
    <name evidence="2" type="ORF">ATK30_0206</name>
</gene>
<dbReference type="Pfam" id="PF18598">
    <property type="entry name" value="TetR_C_36"/>
    <property type="match status" value="1"/>
</dbReference>
<dbReference type="OrthoDB" id="158903at2"/>
<dbReference type="InterPro" id="IPR009057">
    <property type="entry name" value="Homeodomain-like_sf"/>
</dbReference>
<feature type="domain" description="QsdR TetR regulatory C-terminal" evidence="1">
    <location>
        <begin position="72"/>
        <end position="183"/>
    </location>
</feature>
<name>A0A2N3X1W9_9PSEU</name>
<dbReference type="Gene3D" id="1.10.357.10">
    <property type="entry name" value="Tetracycline Repressor, domain 2"/>
    <property type="match status" value="1"/>
</dbReference>
<reference evidence="2 3" key="1">
    <citation type="submission" date="2017-12" db="EMBL/GenBank/DDBJ databases">
        <title>Sequencing the genomes of 1000 Actinobacteria strains.</title>
        <authorList>
            <person name="Klenk H.-P."/>
        </authorList>
    </citation>
    <scope>NUCLEOTIDE SEQUENCE [LARGE SCALE GENOMIC DNA]</scope>
    <source>
        <strain evidence="2 3">DSM 45165</strain>
    </source>
</reference>
<organism evidence="2 3">
    <name type="scientific">Amycolatopsis echigonensis</name>
    <dbReference type="NCBI Taxonomy" id="2576905"/>
    <lineage>
        <taxon>Bacteria</taxon>
        <taxon>Bacillati</taxon>
        <taxon>Actinomycetota</taxon>
        <taxon>Actinomycetes</taxon>
        <taxon>Pseudonocardiales</taxon>
        <taxon>Pseudonocardiaceae</taxon>
        <taxon>Amycolatopsis</taxon>
    </lineage>
</organism>
<evidence type="ECO:0000313" key="3">
    <source>
        <dbReference type="Proteomes" id="UP000233750"/>
    </source>
</evidence>
<accession>A0A2N3X1W9</accession>